<dbReference type="InterPro" id="IPR031325">
    <property type="entry name" value="RHS_repeat"/>
</dbReference>
<dbReference type="InterPro" id="IPR006530">
    <property type="entry name" value="YD"/>
</dbReference>
<dbReference type="NCBIfam" id="TIGR01643">
    <property type="entry name" value="YD_repeat_2x"/>
    <property type="match status" value="1"/>
</dbReference>
<keyword evidence="6" id="KW-1185">Reference proteome</keyword>
<dbReference type="Pfam" id="PF07591">
    <property type="entry name" value="PT-HINT"/>
    <property type="match status" value="1"/>
</dbReference>
<feature type="compositionally biased region" description="Low complexity" evidence="2">
    <location>
        <begin position="1644"/>
        <end position="1659"/>
    </location>
</feature>
<evidence type="ECO:0000256" key="3">
    <source>
        <dbReference type="SAM" id="SignalP"/>
    </source>
</evidence>
<feature type="compositionally biased region" description="Low complexity" evidence="2">
    <location>
        <begin position="1669"/>
        <end position="1687"/>
    </location>
</feature>
<sequence length="2344" mass="244171">MIAQAVVLAVLAAGTSVPVFAVQAAAAQPPHVSQVASVPVQRVAGHKVALRDDTRVAVTKAAAVTWPAATTATAALNGPAAPTDAPSTAAGRVRAGKLPVWVTPVAAAGRSGAKAAAKGAAPTPTATPGKVAVRMLDHATALKSGVNGLLFTAAATAGGGEAGIAVDYAAFKGAYGGDWSDRLRLVRLPACALTTPTVAACQRQTPLASTNDPVSAQVSTQVTLAAAPAATGTAARSAAVAGSAAAPMVIALTSSPTGGVGDFSATPLTPSGSWTAGGSSGDFTYSYPVTMPPAAGGLVPSVALSYDSQSVDGRLASTQNQASWVGDGWDYQPGSITRSYLACSDDPTQTAPAVDDECWDGQILHVAFGSTSGDIVADASTLTGWRMSNDDGEKVELLTDGNNGTYDGDYWKITTTDGTQYFFGLNRLPGWTTGKATTNSAWTVPVYGAHKGDPCYNATFASASCSQAWQWNLDYVVDPRGNAMAYYYDTETNYYGADNKTTGVPYVRAGNLDHIDYGFTSGNAYSASAPQRVQFTVGDRCVAATCDPIAGHTADWPDVPYDLNCDSGASCSNHTPSFWTTKRLASIATEIYQSGAYHAVDSYALTQTMPSPGDGTAKTLWLSQLVHTGSDGTTGTPAVTFAGAPMANRYNIGDGYPDLVRYRLTGITTETGDQIAVTYSDSSCTPGVAQSANTSRCFPVYWGPPGQATPILDWFNKYLVTSVTDNDSTGGSAALVTSYVYQGNPGWHYDDNEVVKPKNRTWGQWRGYPRVETLTGSAADGQTRTDTLYFQGMDGDTLPAGGSRTAGVTLDSHVTVPGAATVVTDSDQLAGRTRESITYNGATGSAVAATVDDYWISAATATRTRSGLPALTATMVRPSATSTTTAITSGAATTWRSTRLDQGYDPATGLLEYSDDHGDIAVPAQEKCTSVTYAPANTTTNLSGLVAESETDQGPCATGNKATTDGLGYPTAVSRPDGVISDTRTFYDTAPTSWPPTVPALPQTPPTRGEPTLLEKAKGYAGGAFSYQITNATSYDGYGRANVSWDALGNKTTSTFTTVAGLTTKLVVTNPKQQTTTTTISPDRGLTTASVDANGAETDTTYDALGRTTAVWLPGRSKATQSASVTSSYNVSASAPSTVTTKALTDGSGGIYTSNVQLFDALLRPRQTQTPTPAGGRLLTDTLYNSRGQAYKVNSAYWDGTGTPGTTLYSATDNLVPDQDLITFDAQGRAVLDTPKQLNVPVPGEQTRTVYGGDRTTTIPPTGGTTVTTVTDARGRTVETDDYLTAPTVNGDQVTGGTSASTRYTYDAAAGRGQLTKIVDPTGNVRTSSYNLLGEQTAQSDPDTGQTQLSYDAGGHLTQTVNADGKALTYAYDVLGRKTAEYDGTTTAAPELASWTYDDPAVADSIGRQTAATRYVTAGNATATAPAGAYTQAVTGFTVTGQPTGTKVTLPAALTAFGASTFTYTDTYTATTGLPLATTMPSAGTLPAETITTGYNALDMPNSIGGLATYASGTTYDAYSRVSKESLGLRLNSASLNYSYDQHTGRLTDVNTQRATAPATVDDTAYTYDPAGNITRTSDAQNNGTSTDTQCYTYDGLDRLTAAWTTADPCPSSPVSGPPSTPDVTGPNPYWTSWTFDGNGNRLTQDQHATGTQTGDTTTSYVYGKPGAPTQQPDTLSSSTTTLPDGTLTGATYGYDADGNNISATATPGTDSLTWNSENQLSSLSSTGQDNPTTYLYDADGNQLLRTDPDGSETLFLPGQELTYNPNTATLGGTRYITLPDGTTVSRYAAGTGYTFTAANDQGTGVLSLNSTAQTPTFRAFDPYGNPRGAAPTEATWHSDKGFVGGTQDTTTGLTNLGAREYDPALGRFISPDPVLEAADPNQIGGYAYAGDNPVTKTDPNGLRSECGQNGDTACDPNAGAAEGGQGTSGCADTDSCTALTQCDRTCQDMSKPDPTTTTGTTEIYPNVFVPNNLPNFSQFRQAFYQIVKQNCAQNGGGYDCDDPSAYDTPVSGARFSEMETDLQRDFLPACSDAHDCNVGMAVASIVAGKAMELSLGKGFTNSELADAVGTLCNANSFPGAALVLLADGKAVEIREVKVGDTVLAKDPVTGTVEAEPVTAVIKTLTDTKFTDLTVHTAAGDRFITSTQHHPYWDATTKHWTNAADLAVGDKLSVAGDTSATVTRVRDYTSHIVTYNLTVAELHTYYVLAGTTPILVHNATACPLSEAALKPGEGDTAARLMADPSYSGGQLRGFVENNAPEDFIDTNGKTYDAIGTTSAYERWNARQFLSSLQKHLYQKSADYTVLDLTGASSSQIDTIFSAMDSWAATRGPANSPAIILGDGY</sequence>
<dbReference type="PANTHER" id="PTHR32305:SF17">
    <property type="entry name" value="TRNA NUCLEASE WAPA"/>
    <property type="match status" value="1"/>
</dbReference>
<dbReference type="NCBIfam" id="TIGR03696">
    <property type="entry name" value="Rhs_assc_core"/>
    <property type="match status" value="1"/>
</dbReference>
<dbReference type="CDD" id="cd00081">
    <property type="entry name" value="Hint"/>
    <property type="match status" value="1"/>
</dbReference>
<dbReference type="InterPro" id="IPR022385">
    <property type="entry name" value="Rhs_assc_core"/>
</dbReference>
<proteinExistence type="predicted"/>
<protein>
    <submittedName>
        <fullName evidence="5">RHS repeat-associated core domain-containing protein</fullName>
    </submittedName>
</protein>
<feature type="chain" id="PRO_5045651943" evidence="3">
    <location>
        <begin position="22"/>
        <end position="2344"/>
    </location>
</feature>
<evidence type="ECO:0000259" key="4">
    <source>
        <dbReference type="SMART" id="SM00306"/>
    </source>
</evidence>
<evidence type="ECO:0000313" key="5">
    <source>
        <dbReference type="EMBL" id="MFC1416584.1"/>
    </source>
</evidence>
<feature type="compositionally biased region" description="Polar residues" evidence="2">
    <location>
        <begin position="1630"/>
        <end position="1643"/>
    </location>
</feature>
<accession>A0ABV6VS62</accession>
<feature type="region of interest" description="Disordered" evidence="2">
    <location>
        <begin position="1707"/>
        <end position="1732"/>
    </location>
</feature>
<name>A0ABV6VS62_9ACTN</name>
<dbReference type="InterPro" id="IPR030934">
    <property type="entry name" value="Intein_C"/>
</dbReference>
<feature type="signal peptide" evidence="3">
    <location>
        <begin position="1"/>
        <end position="21"/>
    </location>
</feature>
<dbReference type="Pfam" id="PF05593">
    <property type="entry name" value="RHS_repeat"/>
    <property type="match status" value="1"/>
</dbReference>
<feature type="domain" description="Hint" evidence="4">
    <location>
        <begin position="2075"/>
        <end position="2176"/>
    </location>
</feature>
<keyword evidence="1" id="KW-0677">Repeat</keyword>
<keyword evidence="3" id="KW-0732">Signal</keyword>
<organism evidence="5 6">
    <name type="scientific">Streptacidiphilus cavernicola</name>
    <dbReference type="NCBI Taxonomy" id="3342716"/>
    <lineage>
        <taxon>Bacteria</taxon>
        <taxon>Bacillati</taxon>
        <taxon>Actinomycetota</taxon>
        <taxon>Actinomycetes</taxon>
        <taxon>Kitasatosporales</taxon>
        <taxon>Streptomycetaceae</taxon>
        <taxon>Streptacidiphilus</taxon>
    </lineage>
</organism>
<dbReference type="InterPro" id="IPR050708">
    <property type="entry name" value="T6SS_VgrG/RHS"/>
</dbReference>
<dbReference type="SMART" id="SM00306">
    <property type="entry name" value="HintN"/>
    <property type="match status" value="1"/>
</dbReference>
<feature type="region of interest" description="Disordered" evidence="2">
    <location>
        <begin position="1608"/>
        <end position="1687"/>
    </location>
</feature>
<evidence type="ECO:0000313" key="6">
    <source>
        <dbReference type="Proteomes" id="UP001592531"/>
    </source>
</evidence>
<dbReference type="Gene3D" id="2.180.10.10">
    <property type="entry name" value="RHS repeat-associated core"/>
    <property type="match status" value="2"/>
</dbReference>
<dbReference type="Proteomes" id="UP001592531">
    <property type="component" value="Unassembled WGS sequence"/>
</dbReference>
<reference evidence="5 6" key="1">
    <citation type="submission" date="2024-09" db="EMBL/GenBank/DDBJ databases">
        <authorList>
            <person name="Lee S.D."/>
        </authorList>
    </citation>
    <scope>NUCLEOTIDE SEQUENCE [LARGE SCALE GENOMIC DNA]</scope>
    <source>
        <strain evidence="5 6">N8-3</strain>
    </source>
</reference>
<gene>
    <name evidence="5" type="ORF">ACEZDE_08020</name>
</gene>
<dbReference type="NCBIfam" id="TIGR01443">
    <property type="entry name" value="intein_Cterm"/>
    <property type="match status" value="1"/>
</dbReference>
<dbReference type="SUPFAM" id="SSF51294">
    <property type="entry name" value="Hedgehog/intein (Hint) domain"/>
    <property type="match status" value="1"/>
</dbReference>
<dbReference type="Gene3D" id="2.170.16.10">
    <property type="entry name" value="Hedgehog/Intein (Hint) domain"/>
    <property type="match status" value="1"/>
</dbReference>
<dbReference type="Pfam" id="PF25023">
    <property type="entry name" value="TEN_YD-shell"/>
    <property type="match status" value="1"/>
</dbReference>
<comment type="caution">
    <text evidence="5">The sequence shown here is derived from an EMBL/GenBank/DDBJ whole genome shotgun (WGS) entry which is preliminary data.</text>
</comment>
<dbReference type="EMBL" id="JBHFAB010000004">
    <property type="protein sequence ID" value="MFC1416584.1"/>
    <property type="molecule type" value="Genomic_DNA"/>
</dbReference>
<dbReference type="InterPro" id="IPR036844">
    <property type="entry name" value="Hint_dom_sf"/>
</dbReference>
<dbReference type="InterPro" id="IPR056823">
    <property type="entry name" value="TEN-like_YD-shell"/>
</dbReference>
<evidence type="ECO:0000256" key="2">
    <source>
        <dbReference type="SAM" id="MobiDB-lite"/>
    </source>
</evidence>
<dbReference type="PANTHER" id="PTHR32305">
    <property type="match status" value="1"/>
</dbReference>
<dbReference type="InterPro" id="IPR003587">
    <property type="entry name" value="Hint_dom_N"/>
</dbReference>
<evidence type="ECO:0000256" key="1">
    <source>
        <dbReference type="ARBA" id="ARBA00022737"/>
    </source>
</evidence>